<dbReference type="Pfam" id="PF00990">
    <property type="entry name" value="GGDEF"/>
    <property type="match status" value="1"/>
</dbReference>
<keyword evidence="1" id="KW-0812">Transmembrane</keyword>
<dbReference type="PANTHER" id="PTHR44757:SF10">
    <property type="entry name" value="MEMBRANE PROTEIN"/>
    <property type="match status" value="1"/>
</dbReference>
<dbReference type="NCBIfam" id="TIGR00254">
    <property type="entry name" value="GGDEF"/>
    <property type="match status" value="1"/>
</dbReference>
<dbReference type="PROSITE" id="PS50887">
    <property type="entry name" value="GGDEF"/>
    <property type="match status" value="1"/>
</dbReference>
<protein>
    <submittedName>
        <fullName evidence="4">PAS/PAC sensor-containing diguanylate cyclase/phosphodiesterase</fullName>
    </submittedName>
</protein>
<dbReference type="Gene3D" id="3.30.70.270">
    <property type="match status" value="1"/>
</dbReference>
<dbReference type="RefSeq" id="WP_015596916.1">
    <property type="nucleotide sequence ID" value="NC_021172.1"/>
</dbReference>
<dbReference type="NCBIfam" id="TIGR00229">
    <property type="entry name" value="sensory_box"/>
    <property type="match status" value="1"/>
</dbReference>
<dbReference type="InterPro" id="IPR001633">
    <property type="entry name" value="EAL_dom"/>
</dbReference>
<dbReference type="STRING" id="670307.HYPDE_25983"/>
<dbReference type="PANTHER" id="PTHR44757">
    <property type="entry name" value="DIGUANYLATE CYCLASE DGCP"/>
    <property type="match status" value="1"/>
</dbReference>
<dbReference type="eggNOG" id="COG5001">
    <property type="taxonomic scope" value="Bacteria"/>
</dbReference>
<dbReference type="Pfam" id="PF00563">
    <property type="entry name" value="EAL"/>
    <property type="match status" value="1"/>
</dbReference>
<feature type="domain" description="EAL" evidence="2">
    <location>
        <begin position="519"/>
        <end position="769"/>
    </location>
</feature>
<dbReference type="CDD" id="cd00130">
    <property type="entry name" value="PAS"/>
    <property type="match status" value="1"/>
</dbReference>
<dbReference type="AlphaFoldDB" id="N0B0A6"/>
<dbReference type="InterPro" id="IPR043128">
    <property type="entry name" value="Rev_trsase/Diguanyl_cyclase"/>
</dbReference>
<dbReference type="GO" id="GO:0003824">
    <property type="term" value="F:catalytic activity"/>
    <property type="evidence" value="ECO:0007669"/>
    <property type="project" value="UniProtKB-ARBA"/>
</dbReference>
<dbReference type="Gene3D" id="3.30.450.20">
    <property type="entry name" value="PAS domain"/>
    <property type="match status" value="1"/>
</dbReference>
<dbReference type="HOGENOM" id="CLU_000445_70_49_5"/>
<evidence type="ECO:0000259" key="3">
    <source>
        <dbReference type="PROSITE" id="PS50887"/>
    </source>
</evidence>
<name>N0B0A6_9HYPH</name>
<dbReference type="InterPro" id="IPR029787">
    <property type="entry name" value="Nucleotide_cyclase"/>
</dbReference>
<dbReference type="InterPro" id="IPR000014">
    <property type="entry name" value="PAS"/>
</dbReference>
<keyword evidence="1" id="KW-0472">Membrane</keyword>
<dbReference type="Pfam" id="PF08448">
    <property type="entry name" value="PAS_4"/>
    <property type="match status" value="1"/>
</dbReference>
<dbReference type="InterPro" id="IPR052155">
    <property type="entry name" value="Biofilm_reg_signaling"/>
</dbReference>
<keyword evidence="5" id="KW-1185">Reference proteome</keyword>
<dbReference type="SMART" id="SM00052">
    <property type="entry name" value="EAL"/>
    <property type="match status" value="1"/>
</dbReference>
<dbReference type="CDD" id="cd01949">
    <property type="entry name" value="GGDEF"/>
    <property type="match status" value="1"/>
</dbReference>
<feature type="domain" description="GGDEF" evidence="3">
    <location>
        <begin position="377"/>
        <end position="510"/>
    </location>
</feature>
<accession>N0B0A6</accession>
<feature type="transmembrane region" description="Helical" evidence="1">
    <location>
        <begin position="110"/>
        <end position="128"/>
    </location>
</feature>
<dbReference type="InterPro" id="IPR000160">
    <property type="entry name" value="GGDEF_dom"/>
</dbReference>
<dbReference type="Proteomes" id="UP000005952">
    <property type="component" value="Chromosome"/>
</dbReference>
<dbReference type="PROSITE" id="PS50883">
    <property type="entry name" value="EAL"/>
    <property type="match status" value="1"/>
</dbReference>
<dbReference type="InterPro" id="IPR035965">
    <property type="entry name" value="PAS-like_dom_sf"/>
</dbReference>
<evidence type="ECO:0000259" key="2">
    <source>
        <dbReference type="PROSITE" id="PS50883"/>
    </source>
</evidence>
<dbReference type="Gene3D" id="3.20.20.450">
    <property type="entry name" value="EAL domain"/>
    <property type="match status" value="1"/>
</dbReference>
<proteinExistence type="predicted"/>
<dbReference type="EMBL" id="CP005587">
    <property type="protein sequence ID" value="AGK56879.1"/>
    <property type="molecule type" value="Genomic_DNA"/>
</dbReference>
<dbReference type="InterPro" id="IPR013656">
    <property type="entry name" value="PAS_4"/>
</dbReference>
<dbReference type="InterPro" id="IPR035919">
    <property type="entry name" value="EAL_sf"/>
</dbReference>
<keyword evidence="1" id="KW-1133">Transmembrane helix</keyword>
<evidence type="ECO:0000313" key="5">
    <source>
        <dbReference type="Proteomes" id="UP000005952"/>
    </source>
</evidence>
<gene>
    <name evidence="4" type="ORF">HYPDE_25983</name>
</gene>
<dbReference type="OrthoDB" id="9814202at2"/>
<dbReference type="SUPFAM" id="SSF55073">
    <property type="entry name" value="Nucleotide cyclase"/>
    <property type="match status" value="1"/>
</dbReference>
<dbReference type="CDD" id="cd01948">
    <property type="entry name" value="EAL"/>
    <property type="match status" value="1"/>
</dbReference>
<organism evidence="4 5">
    <name type="scientific">Hyphomicrobium denitrificans 1NES1</name>
    <dbReference type="NCBI Taxonomy" id="670307"/>
    <lineage>
        <taxon>Bacteria</taxon>
        <taxon>Pseudomonadati</taxon>
        <taxon>Pseudomonadota</taxon>
        <taxon>Alphaproteobacteria</taxon>
        <taxon>Hyphomicrobiales</taxon>
        <taxon>Hyphomicrobiaceae</taxon>
        <taxon>Hyphomicrobium</taxon>
    </lineage>
</organism>
<feature type="transmembrane region" description="Helical" evidence="1">
    <location>
        <begin position="182"/>
        <end position="207"/>
    </location>
</feature>
<reference evidence="4 5" key="1">
    <citation type="journal article" date="2013" name="Genome Announc.">
        <title>Genome sequences for three denitrifying bacterial strains isolated from a uranium- and nitrate-contaminated subsurface environment.</title>
        <authorList>
            <person name="Venkatramanan R."/>
            <person name="Prakash O."/>
            <person name="Woyke T."/>
            <person name="Chain P."/>
            <person name="Goodwin L.A."/>
            <person name="Watson D."/>
            <person name="Brooks S."/>
            <person name="Kostka J.E."/>
            <person name="Green S.J."/>
        </authorList>
    </citation>
    <scope>NUCLEOTIDE SEQUENCE [LARGE SCALE GENOMIC DNA]</scope>
    <source>
        <strain evidence="4 5">1NES1</strain>
    </source>
</reference>
<dbReference type="SUPFAM" id="SSF141868">
    <property type="entry name" value="EAL domain-like"/>
    <property type="match status" value="1"/>
</dbReference>
<dbReference type="SMART" id="SM00267">
    <property type="entry name" value="GGDEF"/>
    <property type="match status" value="1"/>
</dbReference>
<feature type="transmembrane region" description="Helical" evidence="1">
    <location>
        <begin position="158"/>
        <end position="176"/>
    </location>
</feature>
<dbReference type="KEGG" id="hdt:HYPDE_25983"/>
<evidence type="ECO:0000313" key="4">
    <source>
        <dbReference type="EMBL" id="AGK56879.1"/>
    </source>
</evidence>
<dbReference type="FunFam" id="3.30.70.270:FF:000001">
    <property type="entry name" value="Diguanylate cyclase domain protein"/>
    <property type="match status" value="1"/>
</dbReference>
<sequence>MANAGKVEHQLIAKTPLTLLALTRHQVEPHEESWFARCRADYLRSFPLTLLELVRLLMLLSLVGPLTDISFSLTALVGWSLVCSLQAIVRRKEASPCFDEKRALHNRAGVIKLRAIWWMAMLGWAIVIAPSQNVDTLVALGFAMMAIDGLVTMSLPHLALAASAGGGLSLTVALFLRNGWDAAPLATIALVMTSFMHWSIYNLYYMFATRRIRTRRLRESHETIQLVLNQYDDEGSDWLYELDGDLRVRNPSPRFCNACGIEAGELEGRSLIDILGTASEVSCLRELLEIGQPLRNVVIPVRVDGAERWWSLNGRQVEGLRGEKPGWRGFIADISVAKQAEAKVTFMAHYDLLTKLPNRTLLNSTLDRAFTRMSREDIVGLLYVDLDHFKAINDGQGHAMGDKVLAEVAHRLENVVRPRDMVARIGGDEFIVLMPHLESTDAGLTVAERVLEVIGNSLEIDGQIMPIGASIGVAFAPHDANTGDELLRAADLAMYNVKSRGRRGISIFDLEMQTQMLERRTLEIDLRAAIVRQELELHYQPLLHIETGEIAGYEALLRWNHPIRGLVQPDTFISIAEETGVIVEIGNWVIRTALAEAANWPEDLTVAVNLSPTQIKDDNLLATVVNALAATGVAPGRLEMEITENLLMQESEEVLAVLHKLRDIGVKIALDDFGTGYSSLNYLRSFPFDKIKIDRCFVSELAENEDCKAIVRSVIGLANELHMTTTAEGVEAVEQLAALRAQGCDQAQGFLFSKAVPVSELHFTKPKREAKRA</sequence>
<dbReference type="SUPFAM" id="SSF55785">
    <property type="entry name" value="PYP-like sensor domain (PAS domain)"/>
    <property type="match status" value="1"/>
</dbReference>
<evidence type="ECO:0000256" key="1">
    <source>
        <dbReference type="SAM" id="Phobius"/>
    </source>
</evidence>